<dbReference type="GO" id="GO:0000978">
    <property type="term" value="F:RNA polymerase II cis-regulatory region sequence-specific DNA binding"/>
    <property type="evidence" value="ECO:0007669"/>
    <property type="project" value="TreeGrafter"/>
</dbReference>
<organism evidence="2 3">
    <name type="scientific">Mesitornis unicolor</name>
    <name type="common">brown roatelo</name>
    <dbReference type="NCBI Taxonomy" id="54374"/>
    <lineage>
        <taxon>Eukaryota</taxon>
        <taxon>Metazoa</taxon>
        <taxon>Chordata</taxon>
        <taxon>Craniata</taxon>
        <taxon>Vertebrata</taxon>
        <taxon>Euteleostomi</taxon>
        <taxon>Archelosauria</taxon>
        <taxon>Archosauria</taxon>
        <taxon>Dinosauria</taxon>
        <taxon>Saurischia</taxon>
        <taxon>Theropoda</taxon>
        <taxon>Coelurosauria</taxon>
        <taxon>Aves</taxon>
        <taxon>Neognathae</taxon>
        <taxon>Neoaves</taxon>
        <taxon>Columbimorphae</taxon>
        <taxon>Mesitornithiformes</taxon>
        <taxon>Mesitornithidae</taxon>
        <taxon>Mesitornis</taxon>
    </lineage>
</organism>
<dbReference type="InterPro" id="IPR039779">
    <property type="entry name" value="RFX-like"/>
</dbReference>
<dbReference type="Proteomes" id="UP000053369">
    <property type="component" value="Unassembled WGS sequence"/>
</dbReference>
<dbReference type="Pfam" id="PF25340">
    <property type="entry name" value="BCD_RFX"/>
    <property type="match status" value="1"/>
</dbReference>
<accession>A0A091QGU2</accession>
<dbReference type="GO" id="GO:0000981">
    <property type="term" value="F:DNA-binding transcription factor activity, RNA polymerase II-specific"/>
    <property type="evidence" value="ECO:0007669"/>
    <property type="project" value="TreeGrafter"/>
</dbReference>
<reference evidence="2 3" key="1">
    <citation type="submission" date="2014-04" db="EMBL/GenBank/DDBJ databases">
        <title>Genome evolution of avian class.</title>
        <authorList>
            <person name="Zhang G."/>
            <person name="Li C."/>
        </authorList>
    </citation>
    <scope>NUCLEOTIDE SEQUENCE [LARGE SCALE GENOMIC DNA]</scope>
    <source>
        <strain evidence="2">BGI_N332</strain>
    </source>
</reference>
<name>A0A091QGU2_9AVES</name>
<gene>
    <name evidence="2" type="ORF">N332_14976</name>
</gene>
<dbReference type="EMBL" id="KK797556">
    <property type="protein sequence ID" value="KFQ26413.1"/>
    <property type="molecule type" value="Genomic_DNA"/>
</dbReference>
<sequence>SSSLTEVAMFIGRLRRKTDLSNIVKTVRTILNNNSVVTVLLSDLHAVINQGFLDVPGNLFQKKFRSPEEMENSLELKCLNDIMSLLVPSIDIQILLNCVSSNLQAFIIQPSRSKEEFWKLASDFQLRWNFLLSSVSKAISFNYADSFG</sequence>
<proteinExistence type="predicted"/>
<evidence type="ECO:0000259" key="1">
    <source>
        <dbReference type="Pfam" id="PF25340"/>
    </source>
</evidence>
<dbReference type="PANTHER" id="PTHR12619:SF24">
    <property type="entry name" value="DNA-BINDING PROTEIN RFX8"/>
    <property type="match status" value="1"/>
</dbReference>
<keyword evidence="3" id="KW-1185">Reference proteome</keyword>
<feature type="domain" description="RFX1-4/6/8-like BCD" evidence="1">
    <location>
        <begin position="4"/>
        <end position="148"/>
    </location>
</feature>
<protein>
    <submittedName>
        <fullName evidence="2">DNA-binding protein RFX8</fullName>
    </submittedName>
</protein>
<evidence type="ECO:0000313" key="3">
    <source>
        <dbReference type="Proteomes" id="UP000053369"/>
    </source>
</evidence>
<dbReference type="AlphaFoldDB" id="A0A091QGU2"/>
<dbReference type="PANTHER" id="PTHR12619">
    <property type="entry name" value="RFX TRANSCRIPTION FACTOR FAMILY"/>
    <property type="match status" value="1"/>
</dbReference>
<dbReference type="InterPro" id="IPR057321">
    <property type="entry name" value="RFX1-4/6/8-like_BCD"/>
</dbReference>
<keyword evidence="2" id="KW-0238">DNA-binding</keyword>
<feature type="non-terminal residue" evidence="2">
    <location>
        <position position="1"/>
    </location>
</feature>
<evidence type="ECO:0000313" key="2">
    <source>
        <dbReference type="EMBL" id="KFQ26413.1"/>
    </source>
</evidence>
<feature type="non-terminal residue" evidence="2">
    <location>
        <position position="148"/>
    </location>
</feature>